<sequence length="449" mass="50862">MTFLRSIAFVSLMLSSVICSAAKKLNIVLIMADDVGYECFSAYGSKEFSTPRLDALAAKGMRFEHCHSTPLCTPSRVNLMTGKSNVFNYVDFGVFPKGEPTFANHFKAQGYATAVAGKWQLLTAQSGISPVEAGFDRHCVWNIPGTERSRYWKPSLMHDGKVINHGEDDYGSTIIADYLIDFIKTNKDKPFLAYYPMNLPHNPFDPTPRSKNRKSKNAKQNFIDMVAYMDHCVGRIEDTLIELGLRENTLMIFTADNGTNSSLTLDFFGTQRRGGKGYTHDHGTKVPLIVNLPGRIKAGQVNKDLICFSDLFPTIVEAANLPAKKITQGDGWSFWPQCLGGEGKKREWIYGYYFPRPFSKQFDVMYSHWEVAWARNKRYKLYRDGRFFDVINDVREEKPLGDTVELSTVRKSLQAALNEYPKKGEKIDYERVTGVRKAPGSKKQKPKKK</sequence>
<organism evidence="7">
    <name type="scientific">marine metagenome</name>
    <dbReference type="NCBI Taxonomy" id="408172"/>
    <lineage>
        <taxon>unclassified sequences</taxon>
        <taxon>metagenomes</taxon>
        <taxon>ecological metagenomes</taxon>
    </lineage>
</organism>
<evidence type="ECO:0000256" key="4">
    <source>
        <dbReference type="ARBA" id="ARBA00022837"/>
    </source>
</evidence>
<evidence type="ECO:0000259" key="6">
    <source>
        <dbReference type="Pfam" id="PF00884"/>
    </source>
</evidence>
<dbReference type="EMBL" id="UINC01015930">
    <property type="protein sequence ID" value="SVA66716.1"/>
    <property type="molecule type" value="Genomic_DNA"/>
</dbReference>
<proteinExistence type="inferred from homology"/>
<dbReference type="InterPro" id="IPR050738">
    <property type="entry name" value="Sulfatase"/>
</dbReference>
<gene>
    <name evidence="7" type="ORF">METZ01_LOCUS119570</name>
</gene>
<dbReference type="GO" id="GO:0004065">
    <property type="term" value="F:arylsulfatase activity"/>
    <property type="evidence" value="ECO:0007669"/>
    <property type="project" value="TreeGrafter"/>
</dbReference>
<dbReference type="GO" id="GO:0046872">
    <property type="term" value="F:metal ion binding"/>
    <property type="evidence" value="ECO:0007669"/>
    <property type="project" value="UniProtKB-KW"/>
</dbReference>
<dbReference type="PROSITE" id="PS00523">
    <property type="entry name" value="SULFATASE_1"/>
    <property type="match status" value="1"/>
</dbReference>
<dbReference type="InterPro" id="IPR000917">
    <property type="entry name" value="Sulfatase_N"/>
</dbReference>
<dbReference type="Gene3D" id="3.40.720.10">
    <property type="entry name" value="Alkaline Phosphatase, subunit A"/>
    <property type="match status" value="2"/>
</dbReference>
<feature type="domain" description="Sulfatase N-terminal" evidence="6">
    <location>
        <begin position="26"/>
        <end position="320"/>
    </location>
</feature>
<dbReference type="CDD" id="cd16151">
    <property type="entry name" value="sulfatase_like"/>
    <property type="match status" value="1"/>
</dbReference>
<evidence type="ECO:0000256" key="5">
    <source>
        <dbReference type="SAM" id="MobiDB-lite"/>
    </source>
</evidence>
<dbReference type="InterPro" id="IPR017850">
    <property type="entry name" value="Alkaline_phosphatase_core_sf"/>
</dbReference>
<evidence type="ECO:0000313" key="7">
    <source>
        <dbReference type="EMBL" id="SVA66716.1"/>
    </source>
</evidence>
<keyword evidence="4" id="KW-0106">Calcium</keyword>
<evidence type="ECO:0000256" key="1">
    <source>
        <dbReference type="ARBA" id="ARBA00008779"/>
    </source>
</evidence>
<evidence type="ECO:0000256" key="3">
    <source>
        <dbReference type="ARBA" id="ARBA00022801"/>
    </source>
</evidence>
<dbReference type="InterPro" id="IPR024607">
    <property type="entry name" value="Sulfatase_CS"/>
</dbReference>
<feature type="region of interest" description="Disordered" evidence="5">
    <location>
        <begin position="430"/>
        <end position="449"/>
    </location>
</feature>
<feature type="compositionally biased region" description="Basic residues" evidence="5">
    <location>
        <begin position="439"/>
        <end position="449"/>
    </location>
</feature>
<dbReference type="AlphaFoldDB" id="A0A381XPK6"/>
<keyword evidence="3" id="KW-0378">Hydrolase</keyword>
<protein>
    <recommendedName>
        <fullName evidence="6">Sulfatase N-terminal domain-containing protein</fullName>
    </recommendedName>
</protein>
<dbReference type="SUPFAM" id="SSF53649">
    <property type="entry name" value="Alkaline phosphatase-like"/>
    <property type="match status" value="1"/>
</dbReference>
<name>A0A381XPK6_9ZZZZ</name>
<dbReference type="Pfam" id="PF00884">
    <property type="entry name" value="Sulfatase"/>
    <property type="match status" value="1"/>
</dbReference>
<dbReference type="PANTHER" id="PTHR42693">
    <property type="entry name" value="ARYLSULFATASE FAMILY MEMBER"/>
    <property type="match status" value="1"/>
</dbReference>
<dbReference type="PANTHER" id="PTHR42693:SF53">
    <property type="entry name" value="ENDO-4-O-SULFATASE"/>
    <property type="match status" value="1"/>
</dbReference>
<keyword evidence="2" id="KW-0479">Metal-binding</keyword>
<comment type="similarity">
    <text evidence="1">Belongs to the sulfatase family.</text>
</comment>
<evidence type="ECO:0000256" key="2">
    <source>
        <dbReference type="ARBA" id="ARBA00022723"/>
    </source>
</evidence>
<accession>A0A381XPK6</accession>
<reference evidence="7" key="1">
    <citation type="submission" date="2018-05" db="EMBL/GenBank/DDBJ databases">
        <authorList>
            <person name="Lanie J.A."/>
            <person name="Ng W.-L."/>
            <person name="Kazmierczak K.M."/>
            <person name="Andrzejewski T.M."/>
            <person name="Davidsen T.M."/>
            <person name="Wayne K.J."/>
            <person name="Tettelin H."/>
            <person name="Glass J.I."/>
            <person name="Rusch D."/>
            <person name="Podicherti R."/>
            <person name="Tsui H.-C.T."/>
            <person name="Winkler M.E."/>
        </authorList>
    </citation>
    <scope>NUCLEOTIDE SEQUENCE</scope>
</reference>